<evidence type="ECO:0000313" key="2">
    <source>
        <dbReference type="Proteomes" id="UP000824540"/>
    </source>
</evidence>
<protein>
    <submittedName>
        <fullName evidence="1">Uncharacterized protein</fullName>
    </submittedName>
</protein>
<organism evidence="1 2">
    <name type="scientific">Albula glossodonta</name>
    <name type="common">roundjaw bonefish</name>
    <dbReference type="NCBI Taxonomy" id="121402"/>
    <lineage>
        <taxon>Eukaryota</taxon>
        <taxon>Metazoa</taxon>
        <taxon>Chordata</taxon>
        <taxon>Craniata</taxon>
        <taxon>Vertebrata</taxon>
        <taxon>Euteleostomi</taxon>
        <taxon>Actinopterygii</taxon>
        <taxon>Neopterygii</taxon>
        <taxon>Teleostei</taxon>
        <taxon>Albuliformes</taxon>
        <taxon>Albulidae</taxon>
        <taxon>Albula</taxon>
    </lineage>
</organism>
<gene>
    <name evidence="1" type="ORF">JZ751_009910</name>
</gene>
<name>A0A8T2NWK2_9TELE</name>
<keyword evidence="2" id="KW-1185">Reference proteome</keyword>
<proteinExistence type="predicted"/>
<sequence length="72" mass="7812">MLGPASPLSYHSLAFSPVPSHPLSSTSVPLSLLVKSALNPLQSLTPIPYLCPLHKPQTNFMFTPGPPNYYSY</sequence>
<comment type="caution">
    <text evidence="1">The sequence shown here is derived from an EMBL/GenBank/DDBJ whole genome shotgun (WGS) entry which is preliminary data.</text>
</comment>
<reference evidence="1" key="1">
    <citation type="thesis" date="2021" institute="BYU ScholarsArchive" country="Provo, UT, USA">
        <title>Applications of and Algorithms for Genome Assembly and Genomic Analyses with an Emphasis on Marine Teleosts.</title>
        <authorList>
            <person name="Pickett B.D."/>
        </authorList>
    </citation>
    <scope>NUCLEOTIDE SEQUENCE</scope>
    <source>
        <strain evidence="1">HI-2016</strain>
    </source>
</reference>
<dbReference type="Proteomes" id="UP000824540">
    <property type="component" value="Unassembled WGS sequence"/>
</dbReference>
<feature type="non-terminal residue" evidence="1">
    <location>
        <position position="72"/>
    </location>
</feature>
<accession>A0A8T2NWK2</accession>
<evidence type="ECO:0000313" key="1">
    <source>
        <dbReference type="EMBL" id="KAG9345363.1"/>
    </source>
</evidence>
<dbReference type="EMBL" id="JAFBMS010000018">
    <property type="protein sequence ID" value="KAG9345363.1"/>
    <property type="molecule type" value="Genomic_DNA"/>
</dbReference>
<dbReference type="AlphaFoldDB" id="A0A8T2NWK2"/>